<feature type="transmembrane region" description="Helical" evidence="2">
    <location>
        <begin position="460"/>
        <end position="484"/>
    </location>
</feature>
<dbReference type="Gene3D" id="1.50.10.20">
    <property type="match status" value="1"/>
</dbReference>
<dbReference type="InterPro" id="IPR008928">
    <property type="entry name" value="6-hairpin_glycosidase_sf"/>
</dbReference>
<feature type="region of interest" description="Disordered" evidence="1">
    <location>
        <begin position="431"/>
        <end position="458"/>
    </location>
</feature>
<name>A0AAW0G4J5_9APHY</name>
<accession>A0AAW0G4J5</accession>
<dbReference type="PANTHER" id="PTHR47791">
    <property type="entry name" value="MEIOTICALLY UP-REGULATED GENE 191 PROTEIN"/>
    <property type="match status" value="1"/>
</dbReference>
<evidence type="ECO:0000313" key="3">
    <source>
        <dbReference type="EMBL" id="KAK7688598.1"/>
    </source>
</evidence>
<dbReference type="EMBL" id="JASBNA010000010">
    <property type="protein sequence ID" value="KAK7688598.1"/>
    <property type="molecule type" value="Genomic_DNA"/>
</dbReference>
<evidence type="ECO:0000313" key="4">
    <source>
        <dbReference type="Proteomes" id="UP001385951"/>
    </source>
</evidence>
<evidence type="ECO:0000256" key="2">
    <source>
        <dbReference type="SAM" id="Phobius"/>
    </source>
</evidence>
<evidence type="ECO:0000256" key="1">
    <source>
        <dbReference type="SAM" id="MobiDB-lite"/>
    </source>
</evidence>
<dbReference type="Proteomes" id="UP001385951">
    <property type="component" value="Unassembled WGS sequence"/>
</dbReference>
<keyword evidence="4" id="KW-1185">Reference proteome</keyword>
<proteinExistence type="predicted"/>
<dbReference type="AlphaFoldDB" id="A0AAW0G4J5"/>
<dbReference type="Pfam" id="PF03663">
    <property type="entry name" value="Glyco_hydro_76"/>
    <property type="match status" value="1"/>
</dbReference>
<sequence>MKCNNRDRWAMDHGGSRQPEIARHQTLVCYLMTLLIFVLLTLQLSFSFAQDYSVPSQWANTSSSLNRNDRIQLAQDVLETLAPMYDSTYGTIDNLNIYENAELFTAVAMHDSLTSSTSNYSTSRDRLSRVLYSPPRVFDAQSGQKLWWSIGAIYAYNAYTDLSFLSDAISIWEEHRQFVISPSDAANGRYPMLNITFPSTCNGASNAGGVLESWYPQPSYLIVDTISTGSYMGLSAYLFAITDNKTYHDAAQLSMMFIQSHLYNDATTNYVESIFYPVTCQLEPNSDTSTVNSGLYLEALSVFAYKTNNDTLIHQADQLALNAMEFSPWNSRNGVVHEASGGPGSVRGVLMRALYGHWTRSAQDSEISKLIKAFLIVQHNNLQNNVRYPGTSTYTSDWKGPPQPSIDLRGQSNALGVLNFAIDLGDSSSSISVPTSSSSTTGPTNTPSATSTPVKHSPSLGPIIGGSIGGFLFVIIVIILSVVFHRRKARNTRSGVQYAVGVHGEGSVVISGGNQDQRPFVEPFPPPFPSITDLSHSSKLRNEVQHLPNMIAQDSLLPPPSASRELQDEHSTYLVPGYSAPSSAPPEYQTVIE</sequence>
<dbReference type="InterPro" id="IPR005198">
    <property type="entry name" value="Glyco_hydro_76"/>
</dbReference>
<evidence type="ECO:0008006" key="5">
    <source>
        <dbReference type="Google" id="ProtNLM"/>
    </source>
</evidence>
<comment type="caution">
    <text evidence="3">The sequence shown here is derived from an EMBL/GenBank/DDBJ whole genome shotgun (WGS) entry which is preliminary data.</text>
</comment>
<gene>
    <name evidence="3" type="ORF">QCA50_008136</name>
</gene>
<dbReference type="PANTHER" id="PTHR47791:SF1">
    <property type="entry name" value="ENDO MANNANASE, GH76 FAMILY (EUROFUNG)"/>
    <property type="match status" value="1"/>
</dbReference>
<dbReference type="GO" id="GO:0005975">
    <property type="term" value="P:carbohydrate metabolic process"/>
    <property type="evidence" value="ECO:0007669"/>
    <property type="project" value="InterPro"/>
</dbReference>
<dbReference type="SUPFAM" id="SSF48208">
    <property type="entry name" value="Six-hairpin glycosidases"/>
    <property type="match status" value="1"/>
</dbReference>
<keyword evidence="2" id="KW-0472">Membrane</keyword>
<feature type="transmembrane region" description="Helical" evidence="2">
    <location>
        <begin position="27"/>
        <end position="46"/>
    </location>
</feature>
<reference evidence="3 4" key="1">
    <citation type="submission" date="2022-09" db="EMBL/GenBank/DDBJ databases">
        <authorList>
            <person name="Palmer J.M."/>
        </authorList>
    </citation>
    <scope>NUCLEOTIDE SEQUENCE [LARGE SCALE GENOMIC DNA]</scope>
    <source>
        <strain evidence="3 4">DSM 7382</strain>
    </source>
</reference>
<feature type="region of interest" description="Disordered" evidence="1">
    <location>
        <begin position="574"/>
        <end position="593"/>
    </location>
</feature>
<keyword evidence="2" id="KW-0812">Transmembrane</keyword>
<dbReference type="InterPro" id="IPR053169">
    <property type="entry name" value="MUG_Protein"/>
</dbReference>
<protein>
    <recommendedName>
        <fullName evidence="5">Glycoside hydrolase family 76 protein</fullName>
    </recommendedName>
</protein>
<keyword evidence="2" id="KW-1133">Transmembrane helix</keyword>
<organism evidence="3 4">
    <name type="scientific">Cerrena zonata</name>
    <dbReference type="NCBI Taxonomy" id="2478898"/>
    <lineage>
        <taxon>Eukaryota</taxon>
        <taxon>Fungi</taxon>
        <taxon>Dikarya</taxon>
        <taxon>Basidiomycota</taxon>
        <taxon>Agaricomycotina</taxon>
        <taxon>Agaricomycetes</taxon>
        <taxon>Polyporales</taxon>
        <taxon>Cerrenaceae</taxon>
        <taxon>Cerrena</taxon>
    </lineage>
</organism>